<dbReference type="CDD" id="cd00170">
    <property type="entry name" value="SEC14"/>
    <property type="match status" value="1"/>
</dbReference>
<dbReference type="GO" id="GO:0008526">
    <property type="term" value="F:phosphatidylinositol transfer activity"/>
    <property type="evidence" value="ECO:0007669"/>
    <property type="project" value="TreeGrafter"/>
</dbReference>
<dbReference type="PANTHER" id="PTHR45824">
    <property type="entry name" value="GH16843P"/>
    <property type="match status" value="1"/>
</dbReference>
<evidence type="ECO:0000256" key="1">
    <source>
        <dbReference type="SAM" id="MobiDB-lite"/>
    </source>
</evidence>
<dbReference type="InterPro" id="IPR001251">
    <property type="entry name" value="CRAL-TRIO_dom"/>
</dbReference>
<gene>
    <name evidence="3" type="ORF">BDP27DRAFT_200835</name>
</gene>
<dbReference type="OrthoDB" id="75724at2759"/>
<evidence type="ECO:0000313" key="4">
    <source>
        <dbReference type="Proteomes" id="UP000772434"/>
    </source>
</evidence>
<name>A0A9P5PIV8_9AGAR</name>
<evidence type="ECO:0000259" key="2">
    <source>
        <dbReference type="PROSITE" id="PS50191"/>
    </source>
</evidence>
<feature type="region of interest" description="Disordered" evidence="1">
    <location>
        <begin position="321"/>
        <end position="394"/>
    </location>
</feature>
<feature type="region of interest" description="Disordered" evidence="1">
    <location>
        <begin position="1"/>
        <end position="67"/>
    </location>
</feature>
<reference evidence="3" key="1">
    <citation type="submission" date="2020-11" db="EMBL/GenBank/DDBJ databases">
        <authorList>
            <consortium name="DOE Joint Genome Institute"/>
            <person name="Ahrendt S."/>
            <person name="Riley R."/>
            <person name="Andreopoulos W."/>
            <person name="Labutti K."/>
            <person name="Pangilinan J."/>
            <person name="Ruiz-Duenas F.J."/>
            <person name="Barrasa J.M."/>
            <person name="Sanchez-Garcia M."/>
            <person name="Camarero S."/>
            <person name="Miyauchi S."/>
            <person name="Serrano A."/>
            <person name="Linde D."/>
            <person name="Babiker R."/>
            <person name="Drula E."/>
            <person name="Ayuso-Fernandez I."/>
            <person name="Pacheco R."/>
            <person name="Padilla G."/>
            <person name="Ferreira P."/>
            <person name="Barriuso J."/>
            <person name="Kellner H."/>
            <person name="Castanera R."/>
            <person name="Alfaro M."/>
            <person name="Ramirez L."/>
            <person name="Pisabarro A.G."/>
            <person name="Kuo A."/>
            <person name="Tritt A."/>
            <person name="Lipzen A."/>
            <person name="He G."/>
            <person name="Yan M."/>
            <person name="Ng V."/>
            <person name="Cullen D."/>
            <person name="Martin F."/>
            <person name="Rosso M.-N."/>
            <person name="Henrissat B."/>
            <person name="Hibbett D."/>
            <person name="Martinez A.T."/>
            <person name="Grigoriev I.V."/>
        </authorList>
    </citation>
    <scope>NUCLEOTIDE SEQUENCE</scope>
    <source>
        <strain evidence="3">AH 40177</strain>
    </source>
</reference>
<organism evidence="3 4">
    <name type="scientific">Rhodocollybia butyracea</name>
    <dbReference type="NCBI Taxonomy" id="206335"/>
    <lineage>
        <taxon>Eukaryota</taxon>
        <taxon>Fungi</taxon>
        <taxon>Dikarya</taxon>
        <taxon>Basidiomycota</taxon>
        <taxon>Agaricomycotina</taxon>
        <taxon>Agaricomycetes</taxon>
        <taxon>Agaricomycetidae</taxon>
        <taxon>Agaricales</taxon>
        <taxon>Marasmiineae</taxon>
        <taxon>Omphalotaceae</taxon>
        <taxon>Rhodocollybia</taxon>
    </lineage>
</organism>
<dbReference type="Gene3D" id="3.40.525.10">
    <property type="entry name" value="CRAL-TRIO lipid binding domain"/>
    <property type="match status" value="1"/>
</dbReference>
<dbReference type="PROSITE" id="PS50191">
    <property type="entry name" value="CRAL_TRIO"/>
    <property type="match status" value="1"/>
</dbReference>
<dbReference type="Proteomes" id="UP000772434">
    <property type="component" value="Unassembled WGS sequence"/>
</dbReference>
<comment type="caution">
    <text evidence="3">The sequence shown here is derived from an EMBL/GenBank/DDBJ whole genome shotgun (WGS) entry which is preliminary data.</text>
</comment>
<dbReference type="AlphaFoldDB" id="A0A9P5PIV8"/>
<feature type="compositionally biased region" description="Low complexity" evidence="1">
    <location>
        <begin position="19"/>
        <end position="51"/>
    </location>
</feature>
<protein>
    <submittedName>
        <fullName evidence="3">CRAL-TRIO domain-containing protein</fullName>
    </submittedName>
</protein>
<proteinExistence type="predicted"/>
<feature type="compositionally biased region" description="Low complexity" evidence="1">
    <location>
        <begin position="330"/>
        <end position="348"/>
    </location>
</feature>
<dbReference type="PANTHER" id="PTHR45824:SF29">
    <property type="entry name" value="GH16843P"/>
    <property type="match status" value="1"/>
</dbReference>
<sequence length="415" mass="46249">MSSFFFGSYKKDKESHSASTPDTPNTAGTTTTSSSTKSPSSVRSASPKPSTTKIQTTPAPGTKVGPIYEYDEKQLELMRLVTEYAHSISLPPSHPYAKWEQRWLRKADTIPRYSRASKWILNDAKKRMKGTMEWRREFQPELIVPEEVKIEDESGKILINGFDKDGRPIIYMRPGRQNTETSPRQLRHLVWCLERAKDLMPPGQESLVIIVDYKTTTLRTNPSVSVASKVLTILQHHYVETLGRAIVTNLPLLLSFFYKGISPFLDPVTRDKMRFNPDLLELIPASQLEAEFGGEYEYEFDHESYWNQLIQTCGIAPDGTRTNEIVPELDAPSSESSSPAHAHVASDATATVGSVEHAHTNETEDLEEDDSLSPTPATVVGSPAPQIPSADADAWEKKVEGRVMEMESVAPVVSA</sequence>
<evidence type="ECO:0000313" key="3">
    <source>
        <dbReference type="EMBL" id="KAF9064027.1"/>
    </source>
</evidence>
<dbReference type="EMBL" id="JADNRY010000132">
    <property type="protein sequence ID" value="KAF9064027.1"/>
    <property type="molecule type" value="Genomic_DNA"/>
</dbReference>
<dbReference type="InterPro" id="IPR052578">
    <property type="entry name" value="PI_Transfer_CRAL-TRIO"/>
</dbReference>
<dbReference type="SMART" id="SM00516">
    <property type="entry name" value="SEC14"/>
    <property type="match status" value="1"/>
</dbReference>
<keyword evidence="4" id="KW-1185">Reference proteome</keyword>
<dbReference type="InterPro" id="IPR036865">
    <property type="entry name" value="CRAL-TRIO_dom_sf"/>
</dbReference>
<dbReference type="InterPro" id="IPR036273">
    <property type="entry name" value="CRAL/TRIO_N_dom_sf"/>
</dbReference>
<feature type="domain" description="CRAL-TRIO" evidence="2">
    <location>
        <begin position="147"/>
        <end position="300"/>
    </location>
</feature>
<dbReference type="SUPFAM" id="SSF46938">
    <property type="entry name" value="CRAL/TRIO N-terminal domain"/>
    <property type="match status" value="1"/>
</dbReference>
<dbReference type="SUPFAM" id="SSF52087">
    <property type="entry name" value="CRAL/TRIO domain"/>
    <property type="match status" value="1"/>
</dbReference>
<accession>A0A9P5PIV8</accession>
<dbReference type="Pfam" id="PF00650">
    <property type="entry name" value="CRAL_TRIO"/>
    <property type="match status" value="1"/>
</dbReference>